<dbReference type="SUPFAM" id="SSF48452">
    <property type="entry name" value="TPR-like"/>
    <property type="match status" value="1"/>
</dbReference>
<dbReference type="Pfam" id="PF00211">
    <property type="entry name" value="Guanylate_cyc"/>
    <property type="match status" value="1"/>
</dbReference>
<dbReference type="SUPFAM" id="SSF52540">
    <property type="entry name" value="P-loop containing nucleoside triphosphate hydrolases"/>
    <property type="match status" value="1"/>
</dbReference>
<dbReference type="InterPro" id="IPR001054">
    <property type="entry name" value="A/G_cyclase"/>
</dbReference>
<dbReference type="PANTHER" id="PTHR16305">
    <property type="entry name" value="TESTICULAR SOLUBLE ADENYLYL CYCLASE"/>
    <property type="match status" value="1"/>
</dbReference>
<organism evidence="4">
    <name type="scientific">Bradyrhizobium sp. LLZ17</name>
    <dbReference type="NCBI Taxonomy" id="3239388"/>
    <lineage>
        <taxon>Bacteria</taxon>
        <taxon>Pseudomonadati</taxon>
        <taxon>Pseudomonadota</taxon>
        <taxon>Alphaproteobacteria</taxon>
        <taxon>Hyphomicrobiales</taxon>
        <taxon>Nitrobacteraceae</taxon>
        <taxon>Bradyrhizobium</taxon>
    </lineage>
</organism>
<protein>
    <submittedName>
        <fullName evidence="4">Adenylate/guanylate cyclase domain-containing protein</fullName>
    </submittedName>
</protein>
<reference evidence="4" key="1">
    <citation type="submission" date="2024-08" db="EMBL/GenBank/DDBJ databases">
        <authorList>
            <person name="Chaddad Z."/>
            <person name="Lamrabet M."/>
            <person name="Bouhnik O."/>
            <person name="Alami S."/>
            <person name="Wipf D."/>
            <person name="Courty P.E."/>
            <person name="Missbah El Idrissi M."/>
        </authorList>
    </citation>
    <scope>NUCLEOTIDE SEQUENCE</scope>
    <source>
        <strain evidence="4">LLZ17</strain>
    </source>
</reference>
<evidence type="ECO:0000313" key="4">
    <source>
        <dbReference type="EMBL" id="XDV55286.1"/>
    </source>
</evidence>
<dbReference type="InterPro" id="IPR027417">
    <property type="entry name" value="P-loop_NTPase"/>
</dbReference>
<dbReference type="InterPro" id="IPR029787">
    <property type="entry name" value="Nucleotide_cyclase"/>
</dbReference>
<dbReference type="Pfam" id="PF13191">
    <property type="entry name" value="AAA_16"/>
    <property type="match status" value="1"/>
</dbReference>
<dbReference type="CDD" id="cd07302">
    <property type="entry name" value="CHD"/>
    <property type="match status" value="1"/>
</dbReference>
<feature type="domain" description="Guanylate cyclase" evidence="3">
    <location>
        <begin position="12"/>
        <end position="138"/>
    </location>
</feature>
<dbReference type="SMART" id="SM00028">
    <property type="entry name" value="TPR"/>
    <property type="match status" value="3"/>
</dbReference>
<dbReference type="SUPFAM" id="SSF55073">
    <property type="entry name" value="Nucleotide cyclase"/>
    <property type="match status" value="1"/>
</dbReference>
<dbReference type="Gene3D" id="3.40.50.300">
    <property type="entry name" value="P-loop containing nucleotide triphosphate hydrolases"/>
    <property type="match status" value="1"/>
</dbReference>
<gene>
    <name evidence="4" type="ORF">AB8Z38_21000</name>
</gene>
<keyword evidence="2" id="KW-0067">ATP-binding</keyword>
<dbReference type="Gene3D" id="3.30.70.1230">
    <property type="entry name" value="Nucleotide cyclase"/>
    <property type="match status" value="1"/>
</dbReference>
<dbReference type="EMBL" id="CP165734">
    <property type="protein sequence ID" value="XDV55286.1"/>
    <property type="molecule type" value="Genomic_DNA"/>
</dbReference>
<evidence type="ECO:0000259" key="3">
    <source>
        <dbReference type="PROSITE" id="PS50125"/>
    </source>
</evidence>
<dbReference type="PANTHER" id="PTHR16305:SF28">
    <property type="entry name" value="GUANYLATE CYCLASE DOMAIN-CONTAINING PROTEIN"/>
    <property type="match status" value="1"/>
</dbReference>
<dbReference type="GO" id="GO:0004016">
    <property type="term" value="F:adenylate cyclase activity"/>
    <property type="evidence" value="ECO:0007669"/>
    <property type="project" value="TreeGrafter"/>
</dbReference>
<dbReference type="PROSITE" id="PS50125">
    <property type="entry name" value="GUANYLATE_CYCLASE_2"/>
    <property type="match status" value="1"/>
</dbReference>
<dbReference type="InterPro" id="IPR041664">
    <property type="entry name" value="AAA_16"/>
</dbReference>
<name>A0AB39XDT4_9BRAD</name>
<sequence length="1005" mass="111085">MNAKGGERKRLTILFADIRNSTGLIDTLGDPELGVKRLQPVLDIMKEAVTRYEGVVNKWQGDGVMAIFGAPQPHEDHAVRGCLAALAMQDGLTRLGDPDLQIRVGVHTGEVVVQTIEHDIYQTYDAAGPNVHLANRLEQLADAGVILVSKETYTAARQFIEAEPLGPRTLRGITNPTEVFKVRGLQHAPSSGVFRSGIRLSPLTGRTDEFKSLLDELESTIRGEGHVVGVVGEAGIGKSRLCFEFAENCRGRDIRVYEARVLAHGRATPFQPVLELMRDYFGLRFKQAADVSRRMVQDQLTALPVSEQLTPILLEFLGLADTQRPAEKHDPKTRKTQLLDFVRLLPHSPRQPVSVVIVEDLHWIDAASEEFIEALADAVVGTTTLLVVNFRPGFSAPLTQRSHYRQINMRPLSPSQAAVLVQDHVGGDTSLALLGRNIVERAQGNPFFLEELIKALVERGDFEGERGSYRLKGGLDRIPLPSTVQAVVAARIDRLEEKAKKVLEIASVVGREIPMSVLDGVAGLEQADLSEAFQHLRQAELIYDVPPFERRVLAFRHPLIQEVAYRSLLQERRSDLHSRVAKAIEIIFRDRAEQMASLLAYHLEHAGENLKAAQQNMRYAVWVGTNDTSQALRSWKKVRELLSGLPSSQSVDYLKMMASGQIVNFSWREGVPAQEALLYFDEAKQLALALGDLRANALIHAAYGRNLANGGSADEYVKKVLEAKTMADKGSDVSVQIALKAVLCHALRTSGKMSEALQMNIEAMEKAHEIGKFDRQTLGFDVDMWLIAMRGQTLVMLGRSDEARPFLDRILSLESSKIDPLHHVIPSIAYVDLAWAEGNAALAQEHADRAFSIASRTGNPYLRVYAQGCRGLSHMVAGRFTSAIEDLAEALRFARSRRAGLENEPRLLADLANAYRLNGDAVRASETVSEAIAMTTQRHTRIPECLARLVSGQLLLESTNDDEKVEGAKELDRARALMRETGAALFERLINVDIAQATGRSVRLS</sequence>
<evidence type="ECO:0000256" key="1">
    <source>
        <dbReference type="ARBA" id="ARBA00022741"/>
    </source>
</evidence>
<dbReference type="InterPro" id="IPR011990">
    <property type="entry name" value="TPR-like_helical_dom_sf"/>
</dbReference>
<dbReference type="GO" id="GO:0005524">
    <property type="term" value="F:ATP binding"/>
    <property type="evidence" value="ECO:0007669"/>
    <property type="project" value="UniProtKB-KW"/>
</dbReference>
<accession>A0AB39XDT4</accession>
<dbReference type="SMART" id="SM00044">
    <property type="entry name" value="CYCc"/>
    <property type="match status" value="1"/>
</dbReference>
<dbReference type="InterPro" id="IPR019734">
    <property type="entry name" value="TPR_rpt"/>
</dbReference>
<proteinExistence type="predicted"/>
<keyword evidence="1" id="KW-0547">Nucleotide-binding</keyword>
<dbReference type="RefSeq" id="WP_369719739.1">
    <property type="nucleotide sequence ID" value="NZ_CP165734.1"/>
</dbReference>
<dbReference type="AlphaFoldDB" id="A0AB39XDT4"/>
<evidence type="ECO:0000256" key="2">
    <source>
        <dbReference type="ARBA" id="ARBA00022840"/>
    </source>
</evidence>
<dbReference type="GO" id="GO:0035556">
    <property type="term" value="P:intracellular signal transduction"/>
    <property type="evidence" value="ECO:0007669"/>
    <property type="project" value="InterPro"/>
</dbReference>
<dbReference type="GO" id="GO:0009190">
    <property type="term" value="P:cyclic nucleotide biosynthetic process"/>
    <property type="evidence" value="ECO:0007669"/>
    <property type="project" value="InterPro"/>
</dbReference>
<dbReference type="Gene3D" id="1.25.40.10">
    <property type="entry name" value="Tetratricopeptide repeat domain"/>
    <property type="match status" value="1"/>
</dbReference>
<dbReference type="GO" id="GO:0005737">
    <property type="term" value="C:cytoplasm"/>
    <property type="evidence" value="ECO:0007669"/>
    <property type="project" value="TreeGrafter"/>
</dbReference>